<sequence length="652" mass="74506">MHLERKALQWPQVFMKGRISRDPPSWEEYVRALGSRFGDCLYDDPMGDLKSLKQTQTHAVGLVKIEAQILSAWKQSKHPGPSRVSTSYSPNAGTSMNYSRQGHQCQRRQLYKIEEGIEKQESGSLEDDDQESLQYPCRLWELPQFLTPQHGSCEVVLGMQWLSTLGDVKWNFADLKMEFVQRGKRVVLRGSRQHPVQVVSKKQMQKLLNKPEQIESGQLCLVTAENDHDEMIANCATMEPNVKVTPYKHQLDLLLLKYHEVFDEPMELPPARMHDHRIYLKEGTQHINVRPYRYPTFQKGEIERLVTEMLNNGIIRPSNSPFSSPVVLVFFDDILIYSQSWDKHLQHLTKVFDTLRQHQLKVKKTKCSFAIEQIEYLGYYCRFIKGYGHIARPLTDLLKKNAFAWHDGATVAFDQLKAAMTSSPVLILPDFSQEFVVETDASNSGIGAVLLQRGKPLAFFSKALAPKHQESQISDGSKDLNTKSAEVVVQIDGYDYEVQFKKGIENVTADALSRQPHTTATSWALHGITTDLLAEIQQSWQSDPKTIVSDRDSIFLSQFWTELFKLLKVQLHFSSSYHPQSDGQTEVVNRFLEGYLRSTKITPFQVVYGQLPPIHVPYLLGSSVVEAVNRSLAAREKILHLLKHNLQKAQNC</sequence>
<accession>A0ABM4VUN3</accession>
<dbReference type="Pfam" id="PF17919">
    <property type="entry name" value="RT_RNaseH_2"/>
    <property type="match status" value="1"/>
</dbReference>
<dbReference type="InterPro" id="IPR050951">
    <property type="entry name" value="Retrovirus_Pol_polyprotein"/>
</dbReference>
<dbReference type="InterPro" id="IPR043502">
    <property type="entry name" value="DNA/RNA_pol_sf"/>
</dbReference>
<dbReference type="PROSITE" id="PS50994">
    <property type="entry name" value="INTEGRASE"/>
    <property type="match status" value="1"/>
</dbReference>
<name>A0ABM4VUN3_COFAR</name>
<evidence type="ECO:0000259" key="3">
    <source>
        <dbReference type="PROSITE" id="PS50994"/>
    </source>
</evidence>
<evidence type="ECO:0000256" key="1">
    <source>
        <dbReference type="ARBA" id="ARBA00023268"/>
    </source>
</evidence>
<evidence type="ECO:0000313" key="5">
    <source>
        <dbReference type="RefSeq" id="XP_071923237.1"/>
    </source>
</evidence>
<feature type="domain" description="Integrase catalytic" evidence="3">
    <location>
        <begin position="462"/>
        <end position="598"/>
    </location>
</feature>
<dbReference type="SUPFAM" id="SSF56672">
    <property type="entry name" value="DNA/RNA polymerases"/>
    <property type="match status" value="1"/>
</dbReference>
<dbReference type="InterPro" id="IPR036397">
    <property type="entry name" value="RNaseH_sf"/>
</dbReference>
<dbReference type="Proteomes" id="UP001652660">
    <property type="component" value="Chromosome 10e"/>
</dbReference>
<evidence type="ECO:0000256" key="2">
    <source>
        <dbReference type="SAM" id="MobiDB-lite"/>
    </source>
</evidence>
<dbReference type="Gene3D" id="3.30.420.10">
    <property type="entry name" value="Ribonuclease H-like superfamily/Ribonuclease H"/>
    <property type="match status" value="1"/>
</dbReference>
<dbReference type="RefSeq" id="XP_071923237.1">
    <property type="nucleotide sequence ID" value="XM_072067136.1"/>
</dbReference>
<keyword evidence="4" id="KW-1185">Reference proteome</keyword>
<reference evidence="5" key="1">
    <citation type="submission" date="2025-08" db="UniProtKB">
        <authorList>
            <consortium name="RefSeq"/>
        </authorList>
    </citation>
    <scope>IDENTIFICATION</scope>
    <source>
        <tissue evidence="5">Leaves</tissue>
    </source>
</reference>
<dbReference type="Gene3D" id="3.10.10.10">
    <property type="entry name" value="HIV Type 1 Reverse Transcriptase, subunit A, domain 1"/>
    <property type="match status" value="1"/>
</dbReference>
<dbReference type="PANTHER" id="PTHR37984">
    <property type="entry name" value="PROTEIN CBG26694"/>
    <property type="match status" value="1"/>
</dbReference>
<dbReference type="InterPro" id="IPR001584">
    <property type="entry name" value="Integrase_cat-core"/>
</dbReference>
<dbReference type="Gene3D" id="3.30.70.270">
    <property type="match status" value="1"/>
</dbReference>
<dbReference type="Pfam" id="PF00078">
    <property type="entry name" value="RVT_1"/>
    <property type="match status" value="1"/>
</dbReference>
<dbReference type="InterPro" id="IPR012337">
    <property type="entry name" value="RNaseH-like_sf"/>
</dbReference>
<dbReference type="InterPro" id="IPR041577">
    <property type="entry name" value="RT_RNaseH_2"/>
</dbReference>
<dbReference type="InterPro" id="IPR000477">
    <property type="entry name" value="RT_dom"/>
</dbReference>
<feature type="region of interest" description="Disordered" evidence="2">
    <location>
        <begin position="76"/>
        <end position="99"/>
    </location>
</feature>
<protein>
    <recommendedName>
        <fullName evidence="3">Integrase catalytic domain-containing protein</fullName>
    </recommendedName>
</protein>
<gene>
    <name evidence="5" type="primary">LOC140015223</name>
</gene>
<dbReference type="PANTHER" id="PTHR37984:SF5">
    <property type="entry name" value="PROTEIN NYNRIN-LIKE"/>
    <property type="match status" value="1"/>
</dbReference>
<proteinExistence type="predicted"/>
<evidence type="ECO:0000313" key="4">
    <source>
        <dbReference type="Proteomes" id="UP001652660"/>
    </source>
</evidence>
<dbReference type="GeneID" id="140015223"/>
<feature type="compositionally biased region" description="Polar residues" evidence="2">
    <location>
        <begin position="83"/>
        <end position="99"/>
    </location>
</feature>
<keyword evidence="1" id="KW-0511">Multifunctional enzyme</keyword>
<organism evidence="4 5">
    <name type="scientific">Coffea arabica</name>
    <name type="common">Arabian coffee</name>
    <dbReference type="NCBI Taxonomy" id="13443"/>
    <lineage>
        <taxon>Eukaryota</taxon>
        <taxon>Viridiplantae</taxon>
        <taxon>Streptophyta</taxon>
        <taxon>Embryophyta</taxon>
        <taxon>Tracheophyta</taxon>
        <taxon>Spermatophyta</taxon>
        <taxon>Magnoliopsida</taxon>
        <taxon>eudicotyledons</taxon>
        <taxon>Gunneridae</taxon>
        <taxon>Pentapetalae</taxon>
        <taxon>asterids</taxon>
        <taxon>lamiids</taxon>
        <taxon>Gentianales</taxon>
        <taxon>Rubiaceae</taxon>
        <taxon>Ixoroideae</taxon>
        <taxon>Gardenieae complex</taxon>
        <taxon>Bertiereae - Coffeeae clade</taxon>
        <taxon>Coffeeae</taxon>
        <taxon>Coffea</taxon>
    </lineage>
</organism>
<dbReference type="SUPFAM" id="SSF53098">
    <property type="entry name" value="Ribonuclease H-like"/>
    <property type="match status" value="1"/>
</dbReference>
<dbReference type="InterPro" id="IPR043128">
    <property type="entry name" value="Rev_trsase/Diguanyl_cyclase"/>
</dbReference>